<name>A0A8D8CP11_CULPI</name>
<reference evidence="1" key="1">
    <citation type="submission" date="2021-05" db="EMBL/GenBank/DDBJ databases">
        <authorList>
            <person name="Alioto T."/>
            <person name="Alioto T."/>
            <person name="Gomez Garrido J."/>
        </authorList>
    </citation>
    <scope>NUCLEOTIDE SEQUENCE</scope>
</reference>
<protein>
    <submittedName>
        <fullName evidence="1">(northern house mosquito) hypothetical protein</fullName>
    </submittedName>
</protein>
<proteinExistence type="predicted"/>
<sequence length="115" mass="12578">MYAVGRGVGDKSCRESRRGSVYRVIRNRAAHTHGGGRAYALFTAVCPRSAARSTVWGSTVRSNCLVVFPLLFFPLFTTVFPHTHTRSHSPSSFTGFTCHLSRSLLSQAKAPTSSM</sequence>
<dbReference type="EMBL" id="HBUE01125779">
    <property type="protein sequence ID" value="CAG6494675.1"/>
    <property type="molecule type" value="Transcribed_RNA"/>
</dbReference>
<dbReference type="EMBL" id="HBUE01125781">
    <property type="protein sequence ID" value="CAG6494677.1"/>
    <property type="molecule type" value="Transcribed_RNA"/>
</dbReference>
<evidence type="ECO:0000313" key="1">
    <source>
        <dbReference type="EMBL" id="CAG6494677.1"/>
    </source>
</evidence>
<accession>A0A8D8CP11</accession>
<organism evidence="1">
    <name type="scientific">Culex pipiens</name>
    <name type="common">House mosquito</name>
    <dbReference type="NCBI Taxonomy" id="7175"/>
    <lineage>
        <taxon>Eukaryota</taxon>
        <taxon>Metazoa</taxon>
        <taxon>Ecdysozoa</taxon>
        <taxon>Arthropoda</taxon>
        <taxon>Hexapoda</taxon>
        <taxon>Insecta</taxon>
        <taxon>Pterygota</taxon>
        <taxon>Neoptera</taxon>
        <taxon>Endopterygota</taxon>
        <taxon>Diptera</taxon>
        <taxon>Nematocera</taxon>
        <taxon>Culicoidea</taxon>
        <taxon>Culicidae</taxon>
        <taxon>Culicinae</taxon>
        <taxon>Culicini</taxon>
        <taxon>Culex</taxon>
        <taxon>Culex</taxon>
    </lineage>
</organism>
<dbReference type="AlphaFoldDB" id="A0A8D8CP11"/>